<reference evidence="1" key="1">
    <citation type="submission" date="2024-03" db="EMBL/GenBank/DDBJ databases">
        <title>WGS assembly of Saponaria officinalis var. Norfolk2.</title>
        <authorList>
            <person name="Jenkins J."/>
            <person name="Shu S."/>
            <person name="Grimwood J."/>
            <person name="Barry K."/>
            <person name="Goodstein D."/>
            <person name="Schmutz J."/>
            <person name="Leebens-Mack J."/>
            <person name="Osbourn A."/>
        </authorList>
    </citation>
    <scope>NUCLEOTIDE SEQUENCE [LARGE SCALE GENOMIC DNA]</scope>
    <source>
        <strain evidence="1">JIC</strain>
    </source>
</reference>
<proteinExistence type="predicted"/>
<dbReference type="Proteomes" id="UP001443914">
    <property type="component" value="Unassembled WGS sequence"/>
</dbReference>
<keyword evidence="2" id="KW-1185">Reference proteome</keyword>
<dbReference type="AlphaFoldDB" id="A0AAW1GXG3"/>
<organism evidence="1 2">
    <name type="scientific">Saponaria officinalis</name>
    <name type="common">Common soapwort</name>
    <name type="synonym">Lychnis saponaria</name>
    <dbReference type="NCBI Taxonomy" id="3572"/>
    <lineage>
        <taxon>Eukaryota</taxon>
        <taxon>Viridiplantae</taxon>
        <taxon>Streptophyta</taxon>
        <taxon>Embryophyta</taxon>
        <taxon>Tracheophyta</taxon>
        <taxon>Spermatophyta</taxon>
        <taxon>Magnoliopsida</taxon>
        <taxon>eudicotyledons</taxon>
        <taxon>Gunneridae</taxon>
        <taxon>Pentapetalae</taxon>
        <taxon>Caryophyllales</taxon>
        <taxon>Caryophyllaceae</taxon>
        <taxon>Caryophylleae</taxon>
        <taxon>Saponaria</taxon>
    </lineage>
</organism>
<gene>
    <name evidence="1" type="ORF">RND81_13G065800</name>
</gene>
<protein>
    <submittedName>
        <fullName evidence="1">Uncharacterized protein</fullName>
    </submittedName>
</protein>
<evidence type="ECO:0000313" key="2">
    <source>
        <dbReference type="Proteomes" id="UP001443914"/>
    </source>
</evidence>
<evidence type="ECO:0000313" key="1">
    <source>
        <dbReference type="EMBL" id="KAK9668512.1"/>
    </source>
</evidence>
<name>A0AAW1GXG3_SAPOF</name>
<sequence>MTSTSDLNTLDKLYNNLSPYRTMEQILEFALLSKVILSYKIDRLNSFYDQLVEGLWTKSLNGCFYKMDDCHEKFAYVVVNENFEADAQKSMKKLHNFSMTRKVFDEMSDKILSSHQNNDECLVIGNDLVSEKIDLQDGKDDHNEYNIMKQIGDELSGVPEVDDLESLCDSLSTENEQAPALNLYQVFDEIPKPDFILEMAQASRSIQGRSIDDDHELGSDEIYRGQISEQFLSSSQNQTVQFVEERVIMNEKEEMGADGDEVGVTVVLEKPRASLSTLSFLLQSQQCVSLILSPYVMFSSYFPVNTNSSFMPKGVLVVNTIDEVILDLMLFGFGSTESLLLRCSLAEMSFEIVFLALKNRWILQFSYKEVHDKGIVCVEEGKYATKECTWVLTSMPNKRFILTYVFDPGGWYFGDVHLRKLWSCCVPSLTISVEYMVIVLDGICDCTTWLPLLPNISCFRTMVVTLVLNLHHTLGDKGGLRREEMIRVILLYKCCNYNNTQFFYHLITIMNDFINEGMMKIWYIWKWKFDVNSSIWFDEYRSDKIVLVHLYYGMVINSRFAMFGLLKSMLDNLQACICQVDSLVICWCGFRKSFGATKMEVNMLICNDHKLNNFMHILHSGVYYSISESQWPTHEVIWVLEADLNYVKVFDYDMCGARCTRKALYKVYQVRIGLKLESILFLENGLYAHSDTIFIFDPGGLNTSTCSYLAVNLILEDKDHFERRVLIHTKYKWRGSLVICLLFLLPQGIIAYIRDISYL</sequence>
<comment type="caution">
    <text evidence="1">The sequence shown here is derived from an EMBL/GenBank/DDBJ whole genome shotgun (WGS) entry which is preliminary data.</text>
</comment>
<dbReference type="EMBL" id="JBDFQZ010000013">
    <property type="protein sequence ID" value="KAK9668512.1"/>
    <property type="molecule type" value="Genomic_DNA"/>
</dbReference>
<accession>A0AAW1GXG3</accession>